<evidence type="ECO:0000256" key="1">
    <source>
        <dbReference type="SAM" id="MobiDB-lite"/>
    </source>
</evidence>
<feature type="region of interest" description="Disordered" evidence="1">
    <location>
        <begin position="1"/>
        <end position="66"/>
    </location>
</feature>
<feature type="compositionally biased region" description="Low complexity" evidence="1">
    <location>
        <begin position="1"/>
        <end position="24"/>
    </location>
</feature>
<protein>
    <submittedName>
        <fullName evidence="2">Uncharacterized protein</fullName>
    </submittedName>
</protein>
<gene>
    <name evidence="2" type="ORF">PVK06_019666</name>
</gene>
<proteinExistence type="predicted"/>
<comment type="caution">
    <text evidence="2">The sequence shown here is derived from an EMBL/GenBank/DDBJ whole genome shotgun (WGS) entry which is preliminary data.</text>
</comment>
<dbReference type="Proteomes" id="UP001358586">
    <property type="component" value="Chromosome 6"/>
</dbReference>
<name>A0ABR0PKL5_GOSAR</name>
<evidence type="ECO:0000313" key="3">
    <source>
        <dbReference type="Proteomes" id="UP001358586"/>
    </source>
</evidence>
<feature type="compositionally biased region" description="Basic and acidic residues" evidence="1">
    <location>
        <begin position="25"/>
        <end position="57"/>
    </location>
</feature>
<dbReference type="EMBL" id="JARKNE010000006">
    <property type="protein sequence ID" value="KAK5824879.1"/>
    <property type="molecule type" value="Genomic_DNA"/>
</dbReference>
<organism evidence="2 3">
    <name type="scientific">Gossypium arboreum</name>
    <name type="common">Tree cotton</name>
    <name type="synonym">Gossypium nanking</name>
    <dbReference type="NCBI Taxonomy" id="29729"/>
    <lineage>
        <taxon>Eukaryota</taxon>
        <taxon>Viridiplantae</taxon>
        <taxon>Streptophyta</taxon>
        <taxon>Embryophyta</taxon>
        <taxon>Tracheophyta</taxon>
        <taxon>Spermatophyta</taxon>
        <taxon>Magnoliopsida</taxon>
        <taxon>eudicotyledons</taxon>
        <taxon>Gunneridae</taxon>
        <taxon>Pentapetalae</taxon>
        <taxon>rosids</taxon>
        <taxon>malvids</taxon>
        <taxon>Malvales</taxon>
        <taxon>Malvaceae</taxon>
        <taxon>Malvoideae</taxon>
        <taxon>Gossypium</taxon>
    </lineage>
</organism>
<sequence length="121" mass="13292">MPKHPGSTSAAAPPMTTDATPSTSHNEDEALVEKKIGKEGEEEKTESMHIESHKDVADMTQTSTPATTVTTLKSTAPMTEQECAIYQLIDDLKKLDTNDDEEVAINQLKRKCYKQAVEKSI</sequence>
<reference evidence="2 3" key="1">
    <citation type="submission" date="2023-03" db="EMBL/GenBank/DDBJ databases">
        <title>WGS of Gossypium arboreum.</title>
        <authorList>
            <person name="Yu D."/>
        </authorList>
    </citation>
    <scope>NUCLEOTIDE SEQUENCE [LARGE SCALE GENOMIC DNA]</scope>
    <source>
        <tissue evidence="2">Leaf</tissue>
    </source>
</reference>
<keyword evidence="3" id="KW-1185">Reference proteome</keyword>
<accession>A0ABR0PKL5</accession>
<evidence type="ECO:0000313" key="2">
    <source>
        <dbReference type="EMBL" id="KAK5824879.1"/>
    </source>
</evidence>